<dbReference type="InterPro" id="IPR018060">
    <property type="entry name" value="HTH_AraC"/>
</dbReference>
<keyword evidence="2" id="KW-0238">DNA-binding</keyword>
<dbReference type="EMBL" id="WURB01000010">
    <property type="protein sequence ID" value="MXQ12826.1"/>
    <property type="molecule type" value="Genomic_DNA"/>
</dbReference>
<dbReference type="AlphaFoldDB" id="A0A7X3MTF4"/>
<evidence type="ECO:0000256" key="2">
    <source>
        <dbReference type="ARBA" id="ARBA00023125"/>
    </source>
</evidence>
<dbReference type="PANTHER" id="PTHR46796">
    <property type="entry name" value="HTH-TYPE TRANSCRIPTIONAL ACTIVATOR RHAS-RELATED"/>
    <property type="match status" value="1"/>
</dbReference>
<feature type="region of interest" description="Disordered" evidence="4">
    <location>
        <begin position="42"/>
        <end position="67"/>
    </location>
</feature>
<keyword evidence="7" id="KW-1185">Reference proteome</keyword>
<dbReference type="RefSeq" id="WP_160885406.1">
    <property type="nucleotide sequence ID" value="NZ_WURB01000010.1"/>
</dbReference>
<keyword evidence="3" id="KW-0804">Transcription</keyword>
<evidence type="ECO:0000313" key="7">
    <source>
        <dbReference type="Proteomes" id="UP000436483"/>
    </source>
</evidence>
<dbReference type="Pfam" id="PF14525">
    <property type="entry name" value="AraC_binding_2"/>
    <property type="match status" value="1"/>
</dbReference>
<dbReference type="Pfam" id="PF12833">
    <property type="entry name" value="HTH_18"/>
    <property type="match status" value="1"/>
</dbReference>
<dbReference type="InterPro" id="IPR009057">
    <property type="entry name" value="Homeodomain-like_sf"/>
</dbReference>
<organism evidence="6 7">
    <name type="scientific">Microvirga makkahensis</name>
    <dbReference type="NCBI Taxonomy" id="1128670"/>
    <lineage>
        <taxon>Bacteria</taxon>
        <taxon>Pseudomonadati</taxon>
        <taxon>Pseudomonadota</taxon>
        <taxon>Alphaproteobacteria</taxon>
        <taxon>Hyphomicrobiales</taxon>
        <taxon>Methylobacteriaceae</taxon>
        <taxon>Microvirga</taxon>
    </lineage>
</organism>
<feature type="domain" description="HTH araC/xylS-type" evidence="5">
    <location>
        <begin position="289"/>
        <end position="390"/>
    </location>
</feature>
<proteinExistence type="predicted"/>
<evidence type="ECO:0000256" key="1">
    <source>
        <dbReference type="ARBA" id="ARBA00023015"/>
    </source>
</evidence>
<name>A0A7X3MTF4_9HYPH</name>
<dbReference type="SUPFAM" id="SSF46689">
    <property type="entry name" value="Homeodomain-like"/>
    <property type="match status" value="2"/>
</dbReference>
<dbReference type="PROSITE" id="PS00041">
    <property type="entry name" value="HTH_ARAC_FAMILY_1"/>
    <property type="match status" value="1"/>
</dbReference>
<dbReference type="SMART" id="SM00342">
    <property type="entry name" value="HTH_ARAC"/>
    <property type="match status" value="1"/>
</dbReference>
<sequence>MAQDLSEKRGYRTLARTVHPEDAPIEPKVLGLTVETGRIMAGASPDLEQTTFPKSTNGPGTTPVAHDGSVIDLTVRSSQLDEMEDLTSSLMTPNRLRPLDRGGAFDGAFRVHGSQDFCTFVVGYGCSVGVNIQYKSMDERVGFVLAPKGKARMAMDGQEFEVSDQRGLVLTAGDPRTLSYFDDCVTSILVMNLRKAAEYCTRLLARDLDRDLRFDTGFDLSSASGQSWMRLFQYATAELANPHSLFRTIPAARQQLEQTVLTGFLLSHSHTYSDALLRPQPAAAPYYVKRAEVYIEAHFAEPLSLADIAAQAGVSARSLQNGFQNFRNTTPMGFLRAVRLQRAHEALLRADPIHGTVTEIALSCGFNHMGEFASLYRQTFGETPRQSLTRTLYR</sequence>
<evidence type="ECO:0000313" key="6">
    <source>
        <dbReference type="EMBL" id="MXQ12826.1"/>
    </source>
</evidence>
<dbReference type="Proteomes" id="UP000436483">
    <property type="component" value="Unassembled WGS sequence"/>
</dbReference>
<dbReference type="OrthoDB" id="7285481at2"/>
<gene>
    <name evidence="6" type="ORF">GR328_15440</name>
</gene>
<feature type="compositionally biased region" description="Polar residues" evidence="4">
    <location>
        <begin position="47"/>
        <end position="60"/>
    </location>
</feature>
<dbReference type="InterPro" id="IPR018062">
    <property type="entry name" value="HTH_AraC-typ_CS"/>
</dbReference>
<dbReference type="GO" id="GO:0003700">
    <property type="term" value="F:DNA-binding transcription factor activity"/>
    <property type="evidence" value="ECO:0007669"/>
    <property type="project" value="InterPro"/>
</dbReference>
<dbReference type="InterPro" id="IPR035418">
    <property type="entry name" value="AraC-bd_2"/>
</dbReference>
<accession>A0A7X3MTF4</accession>
<dbReference type="InterPro" id="IPR050204">
    <property type="entry name" value="AraC_XylS_family_regulators"/>
</dbReference>
<dbReference type="PANTHER" id="PTHR46796:SF12">
    <property type="entry name" value="HTH-TYPE DNA-BINDING TRANSCRIPTIONAL ACTIVATOR EUTR"/>
    <property type="match status" value="1"/>
</dbReference>
<evidence type="ECO:0000256" key="3">
    <source>
        <dbReference type="ARBA" id="ARBA00023163"/>
    </source>
</evidence>
<comment type="caution">
    <text evidence="6">The sequence shown here is derived from an EMBL/GenBank/DDBJ whole genome shotgun (WGS) entry which is preliminary data.</text>
</comment>
<evidence type="ECO:0000256" key="4">
    <source>
        <dbReference type="SAM" id="MobiDB-lite"/>
    </source>
</evidence>
<reference evidence="6 7" key="1">
    <citation type="submission" date="2019-12" db="EMBL/GenBank/DDBJ databases">
        <authorList>
            <person name="Yuan C.-G."/>
        </authorList>
    </citation>
    <scope>NUCLEOTIDE SEQUENCE [LARGE SCALE GENOMIC DNA]</scope>
    <source>
        <strain evidence="6 7">KCTC 23863</strain>
    </source>
</reference>
<dbReference type="Gene3D" id="1.10.10.60">
    <property type="entry name" value="Homeodomain-like"/>
    <property type="match status" value="1"/>
</dbReference>
<keyword evidence="1" id="KW-0805">Transcription regulation</keyword>
<reference evidence="6 7" key="2">
    <citation type="submission" date="2020-01" db="EMBL/GenBank/DDBJ databases">
        <title>Microvirga sp. nov., an arsenate reduction bacterium isolated from Tibet hotspring sediments.</title>
        <authorList>
            <person name="Xian W.-D."/>
            <person name="Li W.-J."/>
        </authorList>
    </citation>
    <scope>NUCLEOTIDE SEQUENCE [LARGE SCALE GENOMIC DNA]</scope>
    <source>
        <strain evidence="6 7">KCTC 23863</strain>
    </source>
</reference>
<dbReference type="GO" id="GO:0043565">
    <property type="term" value="F:sequence-specific DNA binding"/>
    <property type="evidence" value="ECO:0007669"/>
    <property type="project" value="InterPro"/>
</dbReference>
<protein>
    <submittedName>
        <fullName evidence="6">Helix-turn-helix domain-containing protein</fullName>
    </submittedName>
</protein>
<dbReference type="PROSITE" id="PS01124">
    <property type="entry name" value="HTH_ARAC_FAMILY_2"/>
    <property type="match status" value="1"/>
</dbReference>
<evidence type="ECO:0000259" key="5">
    <source>
        <dbReference type="PROSITE" id="PS01124"/>
    </source>
</evidence>